<comment type="caution">
    <text evidence="2">The sequence shown here is derived from an EMBL/GenBank/DDBJ whole genome shotgun (WGS) entry which is preliminary data.</text>
</comment>
<organism evidence="2 4">
    <name type="scientific">Xylella taiwanensis</name>
    <dbReference type="NCBI Taxonomy" id="1444770"/>
    <lineage>
        <taxon>Bacteria</taxon>
        <taxon>Pseudomonadati</taxon>
        <taxon>Pseudomonadota</taxon>
        <taxon>Gammaproteobacteria</taxon>
        <taxon>Lysobacterales</taxon>
        <taxon>Lysobacteraceae</taxon>
        <taxon>Xylella</taxon>
    </lineage>
</organism>
<feature type="transmembrane region" description="Helical" evidence="1">
    <location>
        <begin position="12"/>
        <end position="38"/>
    </location>
</feature>
<reference evidence="3" key="2">
    <citation type="submission" date="2021-11" db="EMBL/GenBank/DDBJ databases">
        <title>Genome sequence of Xylella taiwanensis PLS432.</title>
        <authorList>
            <person name="Weng L.-W."/>
            <person name="Su C.-C."/>
            <person name="Tsai C.-W."/>
            <person name="Kuo C.-H."/>
        </authorList>
    </citation>
    <scope>NUCLEOTIDE SEQUENCE</scope>
    <source>
        <strain evidence="3">PLS432</strain>
    </source>
</reference>
<protein>
    <submittedName>
        <fullName evidence="2">Uncharacterized protein</fullName>
    </submittedName>
</protein>
<accession>Z9JMP4</accession>
<proteinExistence type="predicted"/>
<dbReference type="Proteomes" id="UP000020406">
    <property type="component" value="Unassembled WGS sequence"/>
</dbReference>
<reference evidence="2 4" key="1">
    <citation type="journal article" date="2014" name="Genome Announc.">
        <title>Draft Genome Sequence of Xylella fastidiosa Pear Leaf Scorch Strain in Taiwan.</title>
        <authorList>
            <person name="Su C.C."/>
            <person name="Deng W.L."/>
            <person name="Jan F.J."/>
            <person name="Chang C.J."/>
            <person name="Huang H."/>
            <person name="Chen J."/>
        </authorList>
    </citation>
    <scope>NUCLEOTIDE SEQUENCE [LARGE SCALE GENOMIC DNA]</scope>
    <source>
        <strain evidence="2 4">PLS229</strain>
    </source>
</reference>
<evidence type="ECO:0000313" key="3">
    <source>
        <dbReference type="EMBL" id="MCD8472807.1"/>
    </source>
</evidence>
<sequence length="180" mass="19436">MSTPASARTFVKVMAFMCLGLGVPSMLANLLSIVHLLLVPDGDPATLQGILGVPMPPQFAWMFRHTLALSLANGALSLLFVCVGSGLWHQREWARRGIIALLLAVTIVSLAALPLIGPLFDGVMMLLPPEMITTPDITTQLHTARLAVWGIGGVAAIAMVALHGWLIWRFQTPEIRAQFH</sequence>
<dbReference type="STRING" id="1444770.AF72_00080"/>
<feature type="transmembrane region" description="Helical" evidence="1">
    <location>
        <begin position="146"/>
        <end position="168"/>
    </location>
</feature>
<keyword evidence="1" id="KW-1133">Transmembrane helix</keyword>
<dbReference type="AlphaFoldDB" id="Z9JMP4"/>
<dbReference type="GeneID" id="68899671"/>
<keyword evidence="5" id="KW-1185">Reference proteome</keyword>
<dbReference type="OrthoDB" id="5998922at2"/>
<dbReference type="eggNOG" id="ENOG5031E4E">
    <property type="taxonomic scope" value="Bacteria"/>
</dbReference>
<feature type="transmembrane region" description="Helical" evidence="1">
    <location>
        <begin position="100"/>
        <end position="126"/>
    </location>
</feature>
<evidence type="ECO:0000313" key="4">
    <source>
        <dbReference type="Proteomes" id="UP000020406"/>
    </source>
</evidence>
<keyword evidence="1" id="KW-0812">Transmembrane</keyword>
<name>Z9JMP4_9GAMM</name>
<dbReference type="PATRIC" id="fig|1444770.3.peg.22"/>
<dbReference type="RefSeq" id="WP_038269606.1">
    <property type="nucleotide sequence ID" value="NZ_CP053627.1"/>
</dbReference>
<dbReference type="KEGG" id="xtw:AB672_00070"/>
<dbReference type="EMBL" id="JAJPPU010000002">
    <property type="protein sequence ID" value="MCD8472807.1"/>
    <property type="molecule type" value="Genomic_DNA"/>
</dbReference>
<evidence type="ECO:0000313" key="2">
    <source>
        <dbReference type="EMBL" id="EWS79278.1"/>
    </source>
</evidence>
<gene>
    <name evidence="2" type="ORF">AF72_00080</name>
    <name evidence="3" type="ORF">LPH55_04815</name>
</gene>
<keyword evidence="1" id="KW-0472">Membrane</keyword>
<evidence type="ECO:0000256" key="1">
    <source>
        <dbReference type="SAM" id="Phobius"/>
    </source>
</evidence>
<evidence type="ECO:0000313" key="5">
    <source>
        <dbReference type="Proteomes" id="UP001430701"/>
    </source>
</evidence>
<dbReference type="Proteomes" id="UP001430701">
    <property type="component" value="Unassembled WGS sequence"/>
</dbReference>
<feature type="transmembrane region" description="Helical" evidence="1">
    <location>
        <begin position="67"/>
        <end position="88"/>
    </location>
</feature>
<dbReference type="EMBL" id="JDSQ01000001">
    <property type="protein sequence ID" value="EWS79278.1"/>
    <property type="molecule type" value="Genomic_DNA"/>
</dbReference>